<gene>
    <name evidence="1" type="ORF">CBM2594_U10119</name>
</gene>
<proteinExistence type="predicted"/>
<evidence type="ECO:0000313" key="1">
    <source>
        <dbReference type="EMBL" id="SPC25618.1"/>
    </source>
</evidence>
<sequence length="41" mass="4669">MRRFTQFGMCVWVYVYVYSFKSVYEAESVAGGGLAATFHPI</sequence>
<dbReference type="EMBL" id="OGUU01000045">
    <property type="protein sequence ID" value="SPC25618.1"/>
    <property type="molecule type" value="Genomic_DNA"/>
</dbReference>
<dbReference type="Proteomes" id="UP000257139">
    <property type="component" value="Unassembled WGS sequence"/>
</dbReference>
<dbReference type="AlphaFoldDB" id="A0A7Z7JHS3"/>
<comment type="caution">
    <text evidence="1">The sequence shown here is derived from an EMBL/GenBank/DDBJ whole genome shotgun (WGS) entry which is preliminary data.</text>
</comment>
<name>A0A7Z7JHS3_9BURK</name>
<reference evidence="1 2" key="1">
    <citation type="submission" date="2018-01" db="EMBL/GenBank/DDBJ databases">
        <authorList>
            <person name="Clerissi C."/>
        </authorList>
    </citation>
    <scope>NUCLEOTIDE SEQUENCE [LARGE SCALE GENOMIC DNA]</scope>
    <source>
        <strain evidence="1">Cupriavidus taiwanensis STM 6021</strain>
    </source>
</reference>
<evidence type="ECO:0000313" key="2">
    <source>
        <dbReference type="Proteomes" id="UP000257139"/>
    </source>
</evidence>
<accession>A0A7Z7JHS3</accession>
<protein>
    <submittedName>
        <fullName evidence="1">Uncharacterized protein</fullName>
    </submittedName>
</protein>
<organism evidence="1 2">
    <name type="scientific">Cupriavidus taiwanensis</name>
    <dbReference type="NCBI Taxonomy" id="164546"/>
    <lineage>
        <taxon>Bacteria</taxon>
        <taxon>Pseudomonadati</taxon>
        <taxon>Pseudomonadota</taxon>
        <taxon>Betaproteobacteria</taxon>
        <taxon>Burkholderiales</taxon>
        <taxon>Burkholderiaceae</taxon>
        <taxon>Cupriavidus</taxon>
    </lineage>
</organism>